<dbReference type="Pfam" id="PF07727">
    <property type="entry name" value="RVT_2"/>
    <property type="match status" value="1"/>
</dbReference>
<reference evidence="3" key="1">
    <citation type="journal article" date="2019" name="Sci. Rep.">
        <title>Draft genome of Tanacetum cinerariifolium, the natural source of mosquito coil.</title>
        <authorList>
            <person name="Yamashiro T."/>
            <person name="Shiraishi A."/>
            <person name="Satake H."/>
            <person name="Nakayama K."/>
        </authorList>
    </citation>
    <scope>NUCLEOTIDE SEQUENCE</scope>
</reference>
<dbReference type="InterPro" id="IPR013103">
    <property type="entry name" value="RVT_2"/>
</dbReference>
<feature type="compositionally biased region" description="Basic residues" evidence="1">
    <location>
        <begin position="255"/>
        <end position="264"/>
    </location>
</feature>
<proteinExistence type="predicted"/>
<evidence type="ECO:0000259" key="2">
    <source>
        <dbReference type="Pfam" id="PF07727"/>
    </source>
</evidence>
<dbReference type="EMBL" id="BKCJ010011001">
    <property type="protein sequence ID" value="GEU94116.1"/>
    <property type="molecule type" value="Genomic_DNA"/>
</dbReference>
<sequence length="602" mass="69048">MTLVLMAKAFKLNYSTPTNNQRISSNPRERNQNGLIIVLGIANRNANHNGNENGNVVAARVEGNGNRNNSNQIRCYNYRGLGHYARNCIVRPWRRDVAYLQTQLLIAQKEEARFQLQAKEFDLIVVACDIDKIEKINANYILMANLQQASTLGTQIDKALVYDSDGSAEVHHYENCFDSDIFNMFTQEEQYTELLEPITEPHMVQQYNSNVISVESNMDHSRGTVEQHPTTVEETRAYFLSLYKNLAIEVEKVNTTRRPKPRRNTKNDRVPSASKSSCIKNKEVEVDEYHRNVLLSKNQKHMSSECNNVKLVIRNNKYEVIYAMCKQCLNTANHDVCMLNYVNDMNSHVDNQNANVSNTANQKKHKAKVKKSKRVYNCRTRKIMETMNVTFGELLVMGFEQHNSKPELQGMTSRKISSGLDLTYASSTITSQKTTKCELNLLFKAMYDDYIRGQPSAASRTARAALAPQFKRLDVWELVLLSDNIKPLTLKWLFKNKLDEENTIIGNKTCLVVRRYCQGEGIYFEESFALVARMEAIRIYLAYVAHKSFIVFQMDVKTTFLHGSLKEYVYMCQPKGFIDANHPSHVYKLNNALYGLKQAPRA</sequence>
<name>A0A6L2P6X9_TANCI</name>
<gene>
    <name evidence="3" type="ORF">Tci_066094</name>
</gene>
<comment type="caution">
    <text evidence="3">The sequence shown here is derived from an EMBL/GenBank/DDBJ whole genome shotgun (WGS) entry which is preliminary data.</text>
</comment>
<protein>
    <submittedName>
        <fullName evidence="3">Retrovirus-related Pol polyprotein from transposon TNT 1-94</fullName>
    </submittedName>
</protein>
<evidence type="ECO:0000256" key="1">
    <source>
        <dbReference type="SAM" id="MobiDB-lite"/>
    </source>
</evidence>
<feature type="domain" description="Reverse transcriptase Ty1/copia-type" evidence="2">
    <location>
        <begin position="474"/>
        <end position="601"/>
    </location>
</feature>
<organism evidence="3">
    <name type="scientific">Tanacetum cinerariifolium</name>
    <name type="common">Dalmatian daisy</name>
    <name type="synonym">Chrysanthemum cinerariifolium</name>
    <dbReference type="NCBI Taxonomy" id="118510"/>
    <lineage>
        <taxon>Eukaryota</taxon>
        <taxon>Viridiplantae</taxon>
        <taxon>Streptophyta</taxon>
        <taxon>Embryophyta</taxon>
        <taxon>Tracheophyta</taxon>
        <taxon>Spermatophyta</taxon>
        <taxon>Magnoliopsida</taxon>
        <taxon>eudicotyledons</taxon>
        <taxon>Gunneridae</taxon>
        <taxon>Pentapetalae</taxon>
        <taxon>asterids</taxon>
        <taxon>campanulids</taxon>
        <taxon>Asterales</taxon>
        <taxon>Asteraceae</taxon>
        <taxon>Asteroideae</taxon>
        <taxon>Anthemideae</taxon>
        <taxon>Anthemidinae</taxon>
        <taxon>Tanacetum</taxon>
    </lineage>
</organism>
<dbReference type="AlphaFoldDB" id="A0A6L2P6X9"/>
<evidence type="ECO:0000313" key="3">
    <source>
        <dbReference type="EMBL" id="GEU94116.1"/>
    </source>
</evidence>
<feature type="region of interest" description="Disordered" evidence="1">
    <location>
        <begin position="254"/>
        <end position="276"/>
    </location>
</feature>
<accession>A0A6L2P6X9</accession>